<organism evidence="4 5">
    <name type="scientific">Demequina sediminis</name>
    <dbReference type="NCBI Taxonomy" id="1930058"/>
    <lineage>
        <taxon>Bacteria</taxon>
        <taxon>Bacillati</taxon>
        <taxon>Actinomycetota</taxon>
        <taxon>Actinomycetes</taxon>
        <taxon>Micrococcales</taxon>
        <taxon>Demequinaceae</taxon>
        <taxon>Demequina</taxon>
    </lineage>
</organism>
<evidence type="ECO:0000256" key="1">
    <source>
        <dbReference type="ARBA" id="ARBA00008404"/>
    </source>
</evidence>
<keyword evidence="3" id="KW-0812">Transmembrane</keyword>
<feature type="transmembrane region" description="Helical" evidence="3">
    <location>
        <begin position="68"/>
        <end position="91"/>
    </location>
</feature>
<feature type="compositionally biased region" description="Acidic residues" evidence="2">
    <location>
        <begin position="105"/>
        <end position="114"/>
    </location>
</feature>
<gene>
    <name evidence="4" type="primary">mrpG</name>
    <name evidence="4" type="ORF">Lsed01_00046</name>
</gene>
<dbReference type="PANTHER" id="PTHR34703">
    <property type="entry name" value="ANTIPORTER SUBUNIT MNHG2-RELATED"/>
    <property type="match status" value="1"/>
</dbReference>
<dbReference type="PANTHER" id="PTHR34703:SF1">
    <property type="entry name" value="ANTIPORTER SUBUNIT MNHG2-RELATED"/>
    <property type="match status" value="1"/>
</dbReference>
<dbReference type="Pfam" id="PF03334">
    <property type="entry name" value="PhaG_MnhG_YufB"/>
    <property type="match status" value="1"/>
</dbReference>
<reference evidence="4 5" key="1">
    <citation type="submission" date="2024-02" db="EMBL/GenBank/DDBJ databases">
        <title>Lysinimicrobium sediminis NBRC 112286.</title>
        <authorList>
            <person name="Ichikawa N."/>
            <person name="Katano-Makiyama Y."/>
            <person name="Hidaka K."/>
        </authorList>
    </citation>
    <scope>NUCLEOTIDE SEQUENCE [LARGE SCALE GENOMIC DNA]</scope>
    <source>
        <strain evidence="4 5">NBRC 112286</strain>
    </source>
</reference>
<sequence>MSQVFEVVGSVFVVLGALVFASAALGLLRFPDTYTRISAVGTAGGVGMALVIVGALSLQPTVPDAFKAVAIIALQLATSAVGSIAIARSAYLTGTPLYEPRFDELAEESDPDEREEARLAREERETPRDVE</sequence>
<dbReference type="InterPro" id="IPR005133">
    <property type="entry name" value="PhaG_MnhG_YufB"/>
</dbReference>
<proteinExistence type="inferred from homology"/>
<feature type="region of interest" description="Disordered" evidence="2">
    <location>
        <begin position="102"/>
        <end position="131"/>
    </location>
</feature>
<protein>
    <submittedName>
        <fullName evidence="4">Na(+)/H(+) antiporter subunit G</fullName>
    </submittedName>
</protein>
<evidence type="ECO:0000256" key="2">
    <source>
        <dbReference type="SAM" id="MobiDB-lite"/>
    </source>
</evidence>
<keyword evidence="5" id="KW-1185">Reference proteome</keyword>
<keyword evidence="3" id="KW-0472">Membrane</keyword>
<feature type="transmembrane region" description="Helical" evidence="3">
    <location>
        <begin position="7"/>
        <end position="28"/>
    </location>
</feature>
<keyword evidence="3" id="KW-1133">Transmembrane helix</keyword>
<evidence type="ECO:0000313" key="4">
    <source>
        <dbReference type="EMBL" id="GAA5517638.1"/>
    </source>
</evidence>
<accession>A0ABP9WEH7</accession>
<comment type="similarity">
    <text evidence="1">Belongs to the CPA3 antiporters (TC 2.A.63) subunit G family.</text>
</comment>
<name>A0ABP9WEH7_9MICO</name>
<feature type="compositionally biased region" description="Basic and acidic residues" evidence="2">
    <location>
        <begin position="115"/>
        <end position="131"/>
    </location>
</feature>
<evidence type="ECO:0000313" key="5">
    <source>
        <dbReference type="Proteomes" id="UP001426770"/>
    </source>
</evidence>
<comment type="caution">
    <text evidence="4">The sequence shown here is derived from an EMBL/GenBank/DDBJ whole genome shotgun (WGS) entry which is preliminary data.</text>
</comment>
<dbReference type="EMBL" id="BAABRR010000001">
    <property type="protein sequence ID" value="GAA5517638.1"/>
    <property type="molecule type" value="Genomic_DNA"/>
</dbReference>
<feature type="transmembrane region" description="Helical" evidence="3">
    <location>
        <begin position="34"/>
        <end position="56"/>
    </location>
</feature>
<evidence type="ECO:0000256" key="3">
    <source>
        <dbReference type="SAM" id="Phobius"/>
    </source>
</evidence>
<dbReference type="RefSeq" id="WP_286215672.1">
    <property type="nucleotide sequence ID" value="NZ_AP027736.1"/>
</dbReference>
<dbReference type="Proteomes" id="UP001426770">
    <property type="component" value="Unassembled WGS sequence"/>
</dbReference>